<sequence>MSLVLVVWPNRPGLAPFTPPVTRSIPPRLHDSSLSRLRYTYADHRSRLFFPAYFRPFTTVDNVVACL</sequence>
<dbReference type="Proteomes" id="UP000054166">
    <property type="component" value="Unassembled WGS sequence"/>
</dbReference>
<reference evidence="1 2" key="1">
    <citation type="submission" date="2014-04" db="EMBL/GenBank/DDBJ databases">
        <authorList>
            <consortium name="DOE Joint Genome Institute"/>
            <person name="Kuo A."/>
            <person name="Tarkka M."/>
            <person name="Buscot F."/>
            <person name="Kohler A."/>
            <person name="Nagy L.G."/>
            <person name="Floudas D."/>
            <person name="Copeland A."/>
            <person name="Barry K.W."/>
            <person name="Cichocki N."/>
            <person name="Veneault-Fourrey C."/>
            <person name="LaButti K."/>
            <person name="Lindquist E.A."/>
            <person name="Lipzen A."/>
            <person name="Lundell T."/>
            <person name="Morin E."/>
            <person name="Murat C."/>
            <person name="Sun H."/>
            <person name="Tunlid A."/>
            <person name="Henrissat B."/>
            <person name="Grigoriev I.V."/>
            <person name="Hibbett D.S."/>
            <person name="Martin F."/>
            <person name="Nordberg H.P."/>
            <person name="Cantor M.N."/>
            <person name="Hua S.X."/>
        </authorList>
    </citation>
    <scope>NUCLEOTIDE SEQUENCE [LARGE SCALE GENOMIC DNA]</scope>
    <source>
        <strain evidence="1 2">F 1598</strain>
    </source>
</reference>
<dbReference type="InParanoid" id="A0A0C3GBQ5"/>
<gene>
    <name evidence="1" type="ORF">PILCRDRAFT_813048</name>
</gene>
<name>A0A0C3GBQ5_PILCF</name>
<evidence type="ECO:0000313" key="1">
    <source>
        <dbReference type="EMBL" id="KIM89139.1"/>
    </source>
</evidence>
<dbReference type="EMBL" id="KN832975">
    <property type="protein sequence ID" value="KIM89139.1"/>
    <property type="molecule type" value="Genomic_DNA"/>
</dbReference>
<reference evidence="2" key="2">
    <citation type="submission" date="2015-01" db="EMBL/GenBank/DDBJ databases">
        <title>Evolutionary Origins and Diversification of the Mycorrhizal Mutualists.</title>
        <authorList>
            <consortium name="DOE Joint Genome Institute"/>
            <consortium name="Mycorrhizal Genomics Consortium"/>
            <person name="Kohler A."/>
            <person name="Kuo A."/>
            <person name="Nagy L.G."/>
            <person name="Floudas D."/>
            <person name="Copeland A."/>
            <person name="Barry K.W."/>
            <person name="Cichocki N."/>
            <person name="Veneault-Fourrey C."/>
            <person name="LaButti K."/>
            <person name="Lindquist E.A."/>
            <person name="Lipzen A."/>
            <person name="Lundell T."/>
            <person name="Morin E."/>
            <person name="Murat C."/>
            <person name="Riley R."/>
            <person name="Ohm R."/>
            <person name="Sun H."/>
            <person name="Tunlid A."/>
            <person name="Henrissat B."/>
            <person name="Grigoriev I.V."/>
            <person name="Hibbett D.S."/>
            <person name="Martin F."/>
        </authorList>
    </citation>
    <scope>NUCLEOTIDE SEQUENCE [LARGE SCALE GENOMIC DNA]</scope>
    <source>
        <strain evidence="2">F 1598</strain>
    </source>
</reference>
<organism evidence="1 2">
    <name type="scientific">Piloderma croceum (strain F 1598)</name>
    <dbReference type="NCBI Taxonomy" id="765440"/>
    <lineage>
        <taxon>Eukaryota</taxon>
        <taxon>Fungi</taxon>
        <taxon>Dikarya</taxon>
        <taxon>Basidiomycota</taxon>
        <taxon>Agaricomycotina</taxon>
        <taxon>Agaricomycetes</taxon>
        <taxon>Agaricomycetidae</taxon>
        <taxon>Atheliales</taxon>
        <taxon>Atheliaceae</taxon>
        <taxon>Piloderma</taxon>
    </lineage>
</organism>
<dbReference type="AlphaFoldDB" id="A0A0C3GBQ5"/>
<accession>A0A0C3GBQ5</accession>
<protein>
    <submittedName>
        <fullName evidence="1">Uncharacterized protein</fullName>
    </submittedName>
</protein>
<keyword evidence="2" id="KW-1185">Reference proteome</keyword>
<proteinExistence type="predicted"/>
<evidence type="ECO:0000313" key="2">
    <source>
        <dbReference type="Proteomes" id="UP000054166"/>
    </source>
</evidence>
<dbReference type="HOGENOM" id="CLU_2813266_0_0_1"/>